<dbReference type="OrthoDB" id="389038at2"/>
<evidence type="ECO:0000313" key="2">
    <source>
        <dbReference type="EMBL" id="QGS52094.1"/>
    </source>
</evidence>
<gene>
    <name evidence="2" type="ORF">STABA_v1c07380</name>
</gene>
<evidence type="ECO:0000256" key="1">
    <source>
        <dbReference type="SAM" id="Phobius"/>
    </source>
</evidence>
<feature type="transmembrane region" description="Helical" evidence="1">
    <location>
        <begin position="184"/>
        <end position="202"/>
    </location>
</feature>
<dbReference type="KEGG" id="stab:STABA_v1c07380"/>
<accession>A0A6I6CDP0</accession>
<name>A0A6I6CDP0_9MOLU</name>
<sequence>MKLFTNFLIKLKPYQRLYKMFWLSFTLVCLYLFQFFMLIFSMIVPHIESGFKYYVFGFYALFGKSLVEPNAAHGFIFAAGVALVPVIIIVPILYFVSVRWLIEEVLSDKFINVPKDEYLKWSKFIHYSILAGSFILIPGLFSYIGGGGILPHKTFLAILGTFGDNYLKHVAGIFAFLYYGVGCFYSVVVFGWGIGIGCAYVFKKINIVIEKWKASYYEKKDQKRIEKLEKKRKK</sequence>
<dbReference type="AlphaFoldDB" id="A0A6I6CDP0"/>
<dbReference type="RefSeq" id="WP_156006707.1">
    <property type="nucleotide sequence ID" value="NZ_CP046276.1"/>
</dbReference>
<dbReference type="EMBL" id="CP046276">
    <property type="protein sequence ID" value="QGS52094.1"/>
    <property type="molecule type" value="Genomic_DNA"/>
</dbReference>
<keyword evidence="1" id="KW-0472">Membrane</keyword>
<keyword evidence="1" id="KW-0812">Transmembrane</keyword>
<keyword evidence="3" id="KW-1185">Reference proteome</keyword>
<keyword evidence="1" id="KW-1133">Transmembrane helix</keyword>
<reference evidence="2 3" key="1">
    <citation type="submission" date="2019-11" db="EMBL/GenBank/DDBJ databases">
        <title>Complete genome sequence of Spiroplasma tabanidicola TAUS-1 (DSM 22603).</title>
        <authorList>
            <person name="Huang C.-T."/>
            <person name="Lin Y.-C."/>
            <person name="Kuo C.-H."/>
        </authorList>
    </citation>
    <scope>NUCLEOTIDE SEQUENCE [LARGE SCALE GENOMIC DNA]</scope>
    <source>
        <strain evidence="2 3">TAUS-1</strain>
    </source>
</reference>
<protein>
    <submittedName>
        <fullName evidence="2">Uncharacterized protein</fullName>
    </submittedName>
</protein>
<evidence type="ECO:0000313" key="3">
    <source>
        <dbReference type="Proteomes" id="UP000424468"/>
    </source>
</evidence>
<feature type="transmembrane region" description="Helical" evidence="1">
    <location>
        <begin position="74"/>
        <end position="96"/>
    </location>
</feature>
<dbReference type="Proteomes" id="UP000424468">
    <property type="component" value="Chromosome"/>
</dbReference>
<feature type="transmembrane region" description="Helical" evidence="1">
    <location>
        <begin position="124"/>
        <end position="144"/>
    </location>
</feature>
<proteinExistence type="predicted"/>
<organism evidence="2 3">
    <name type="scientific">Spiroplasma tabanidicola</name>
    <dbReference type="NCBI Taxonomy" id="324079"/>
    <lineage>
        <taxon>Bacteria</taxon>
        <taxon>Bacillati</taxon>
        <taxon>Mycoplasmatota</taxon>
        <taxon>Mollicutes</taxon>
        <taxon>Entomoplasmatales</taxon>
        <taxon>Spiroplasmataceae</taxon>
        <taxon>Spiroplasma</taxon>
    </lineage>
</organism>
<feature type="transmembrane region" description="Helical" evidence="1">
    <location>
        <begin position="21"/>
        <end position="44"/>
    </location>
</feature>